<feature type="signal peptide" evidence="3">
    <location>
        <begin position="1"/>
        <end position="30"/>
    </location>
</feature>
<dbReference type="RefSeq" id="WP_037617400.1">
    <property type="nucleotide sequence ID" value="NZ_JPEN01000079.1"/>
</dbReference>
<evidence type="ECO:0000256" key="3">
    <source>
        <dbReference type="SAM" id="SignalP"/>
    </source>
</evidence>
<reference evidence="5 6" key="1">
    <citation type="submission" date="2014-06" db="EMBL/GenBank/DDBJ databases">
        <authorList>
            <person name="Teng J.L."/>
            <person name="Huang Y."/>
            <person name="Tse H."/>
            <person name="Lau S.K."/>
            <person name="Woo P.C."/>
        </authorList>
    </citation>
    <scope>NUCLEOTIDE SEQUENCE [LARGE SCALE GENOMIC DNA]</scope>
    <source>
        <strain evidence="5 6">HKU4</strain>
    </source>
</reference>
<evidence type="ECO:0000259" key="4">
    <source>
        <dbReference type="Pfam" id="PF18655"/>
    </source>
</evidence>
<feature type="compositionally biased region" description="Basic and acidic residues" evidence="1">
    <location>
        <begin position="164"/>
        <end position="182"/>
    </location>
</feature>
<organism evidence="5 6">
    <name type="scientific">Streptococcus sinensis</name>
    <dbReference type="NCBI Taxonomy" id="176090"/>
    <lineage>
        <taxon>Bacteria</taxon>
        <taxon>Bacillati</taxon>
        <taxon>Bacillota</taxon>
        <taxon>Bacilli</taxon>
        <taxon>Lactobacillales</taxon>
        <taxon>Streptococcaceae</taxon>
        <taxon>Streptococcus</taxon>
    </lineage>
</organism>
<protein>
    <recommendedName>
        <fullName evidence="4">SHIRT domain-containing protein</fullName>
    </recommendedName>
</protein>
<dbReference type="EMBL" id="JPEN01000079">
    <property type="protein sequence ID" value="KGM36751.1"/>
    <property type="molecule type" value="Genomic_DNA"/>
</dbReference>
<comment type="caution">
    <text evidence="5">The sequence shown here is derived from an EMBL/GenBank/DDBJ whole genome shotgun (WGS) entry which is preliminary data.</text>
</comment>
<evidence type="ECO:0000256" key="2">
    <source>
        <dbReference type="SAM" id="Phobius"/>
    </source>
</evidence>
<dbReference type="Proteomes" id="UP000030019">
    <property type="component" value="Unassembled WGS sequence"/>
</dbReference>
<keyword evidence="6" id="KW-1185">Reference proteome</keyword>
<keyword evidence="2" id="KW-1133">Transmembrane helix</keyword>
<feature type="chain" id="PRO_5001968455" description="SHIRT domain-containing protein" evidence="3">
    <location>
        <begin position="31"/>
        <end position="274"/>
    </location>
</feature>
<accession>A0A0A0DDJ1</accession>
<feature type="transmembrane region" description="Helical" evidence="2">
    <location>
        <begin position="193"/>
        <end position="217"/>
    </location>
</feature>
<dbReference type="STRING" id="176090.SSIN_1480"/>
<proteinExistence type="predicted"/>
<name>A0A0A0DDJ1_9STRE</name>
<feature type="region of interest" description="Disordered" evidence="1">
    <location>
        <begin position="164"/>
        <end position="188"/>
    </location>
</feature>
<evidence type="ECO:0000313" key="6">
    <source>
        <dbReference type="Proteomes" id="UP000030019"/>
    </source>
</evidence>
<dbReference type="AlphaFoldDB" id="A0A0A0DDJ1"/>
<dbReference type="InterPro" id="IPR041030">
    <property type="entry name" value="SHIRT"/>
</dbReference>
<evidence type="ECO:0000256" key="1">
    <source>
        <dbReference type="SAM" id="MobiDB-lite"/>
    </source>
</evidence>
<keyword evidence="2" id="KW-0812">Transmembrane</keyword>
<feature type="region of interest" description="Disordered" evidence="1">
    <location>
        <begin position="34"/>
        <end position="81"/>
    </location>
</feature>
<feature type="compositionally biased region" description="Basic and acidic residues" evidence="1">
    <location>
        <begin position="51"/>
        <end position="61"/>
    </location>
</feature>
<feature type="domain" description="SHIRT" evidence="4">
    <location>
        <begin position="85"/>
        <end position="166"/>
    </location>
</feature>
<dbReference type="Pfam" id="PF18655">
    <property type="entry name" value="SHIRT"/>
    <property type="match status" value="1"/>
</dbReference>
<keyword evidence="3" id="KW-0732">Signal</keyword>
<gene>
    <name evidence="5" type="ORF">SSIN_1480</name>
</gene>
<dbReference type="PATRIC" id="fig|176090.4.peg.1440"/>
<sequence>MAESRRKKRTLLFPILPLLFSAFLPVVAHASVEGEADDQKSELVSSNLSTNEKEGQEHSDSESQPNQGTDSNTSSSSTPAAPALYNKTYEFISGTPNKTLPPEVLKYLPQNQENILNGTRAIPEPPKEKQTEIQVPGGKWIFKGYDKDAETIQDKDAHFIGKWEFEKEPKQETSTSSKEHSTSSKSSKKAKTAFTLTLPVISSLLAILLTTGSFFFYRKKKLGTTQTEVPATSPTTPLKNSQKQNFKAALSRFSSMITLLGFRKRKETDEDSWD</sequence>
<keyword evidence="2" id="KW-0472">Membrane</keyword>
<feature type="compositionally biased region" description="Polar residues" evidence="1">
    <location>
        <begin position="62"/>
        <end position="72"/>
    </location>
</feature>
<evidence type="ECO:0000313" key="5">
    <source>
        <dbReference type="EMBL" id="KGM36751.1"/>
    </source>
</evidence>